<evidence type="ECO:0000256" key="24">
    <source>
        <dbReference type="ARBA" id="ARBA00046376"/>
    </source>
</evidence>
<keyword evidence="6 25" id="KW-0472">Membrane</keyword>
<accession>A0A7Y0HE74</accession>
<dbReference type="InterPro" id="IPR036259">
    <property type="entry name" value="MFS_trans_sf"/>
</dbReference>
<comment type="catalytic activity">
    <reaction evidence="13">
        <text>L-alpha-aminoacyl-L-lysine(out) = L-alpha-aminoacyl-L-lysine(in)</text>
        <dbReference type="Rhea" id="RHEA:79383"/>
        <dbReference type="ChEBI" id="CHEBI:229966"/>
    </reaction>
</comment>
<evidence type="ECO:0000256" key="4">
    <source>
        <dbReference type="ARBA" id="ARBA00022692"/>
    </source>
</evidence>
<gene>
    <name evidence="27" type="ORF">HH303_08695</name>
</gene>
<evidence type="ECO:0000256" key="7">
    <source>
        <dbReference type="ARBA" id="ARBA00023228"/>
    </source>
</evidence>
<dbReference type="InterPro" id="IPR020846">
    <property type="entry name" value="MFS_dom"/>
</dbReference>
<feature type="transmembrane region" description="Helical" evidence="25">
    <location>
        <begin position="226"/>
        <end position="250"/>
    </location>
</feature>
<dbReference type="Pfam" id="PF07690">
    <property type="entry name" value="MFS_1"/>
    <property type="match status" value="1"/>
</dbReference>
<dbReference type="Proteomes" id="UP000539372">
    <property type="component" value="Unassembled WGS sequence"/>
</dbReference>
<evidence type="ECO:0000256" key="23">
    <source>
        <dbReference type="ARBA" id="ARBA00045709"/>
    </source>
</evidence>
<dbReference type="EMBL" id="JABBNT010000002">
    <property type="protein sequence ID" value="NMM44556.1"/>
    <property type="molecule type" value="Genomic_DNA"/>
</dbReference>
<comment type="catalytic activity">
    <reaction evidence="20">
        <text>L-lysyl-glycine(out) = L-lysyl-glycine(in)</text>
        <dbReference type="Rhea" id="RHEA:79407"/>
        <dbReference type="ChEBI" id="CHEBI:191202"/>
    </reaction>
</comment>
<evidence type="ECO:0000256" key="12">
    <source>
        <dbReference type="ARBA" id="ARBA00044891"/>
    </source>
</evidence>
<feature type="transmembrane region" description="Helical" evidence="25">
    <location>
        <begin position="178"/>
        <end position="197"/>
    </location>
</feature>
<keyword evidence="28" id="KW-1185">Reference proteome</keyword>
<comment type="catalytic activity">
    <reaction evidence="11">
        <text>L-alpha-aminoacyl-L-histidine(out) = L-alpha-aminoacyl-L-histidine(in)</text>
        <dbReference type="Rhea" id="RHEA:79375"/>
        <dbReference type="ChEBI" id="CHEBI:229967"/>
    </reaction>
</comment>
<comment type="catalytic activity">
    <reaction evidence="16">
        <text>L-lysyl-L-lysine(out) = L-lysyl-L-lysine(in)</text>
        <dbReference type="Rhea" id="RHEA:79403"/>
        <dbReference type="ChEBI" id="CHEBI:229956"/>
    </reaction>
</comment>
<dbReference type="InterPro" id="IPR052187">
    <property type="entry name" value="MFSD1"/>
</dbReference>
<evidence type="ECO:0000256" key="3">
    <source>
        <dbReference type="ARBA" id="ARBA00022448"/>
    </source>
</evidence>
<dbReference type="Gene3D" id="1.20.1250.20">
    <property type="entry name" value="MFS general substrate transporter like domains"/>
    <property type="match status" value="2"/>
</dbReference>
<evidence type="ECO:0000259" key="26">
    <source>
        <dbReference type="PROSITE" id="PS50850"/>
    </source>
</evidence>
<sequence>MTTDAADPTPAAVSKPSLRAWAAFGLGCCCFGYAFLQRVAPSVMTDDLMRDFSVGAGALGALSAFYFYAYAGMQMPIGILIDRYGPRRILSAAMAACLVGSLVFAFADNLGIASAGRAMIGAAVAFGYVGSMAIAGTWFPTRHFSLLIGILQSIGMAGAMTGQAPMSLAVSALGWRDTITAMGIGAAVLAVLVFLVVQELPPHRKQAASAAKKGAFSDVLRNPQSWVCAILGFTLTPPMLAFAGLWSVPWLVDVYGMTKPDAATTASLIFLGWAAVGPVIGWATERIGRRKPILYLGFLLGAGAMACLFYIPNLPIWAIRVLFLINGIGGCTMILCFTCVRELNRPSRAGSGLGFVNMFVVGAGAVFQPLIGVLLDLNWDGALVDGAPVYTAGAYSVALSAMLVAQAIGFIACLLLKETRCRQL</sequence>
<evidence type="ECO:0000256" key="1">
    <source>
        <dbReference type="ARBA" id="ARBA00004155"/>
    </source>
</evidence>
<evidence type="ECO:0000256" key="18">
    <source>
        <dbReference type="ARBA" id="ARBA00044912"/>
    </source>
</evidence>
<comment type="catalytic activity">
    <reaction evidence="15">
        <text>L-arginyl-L-alpha-amino acid(out) = L-arginyl-L-alpha-amino acid(in)</text>
        <dbReference type="Rhea" id="RHEA:79371"/>
        <dbReference type="ChEBI" id="CHEBI:84315"/>
    </reaction>
</comment>
<feature type="transmembrane region" description="Helical" evidence="25">
    <location>
        <begin position="293"/>
        <end position="311"/>
    </location>
</feature>
<dbReference type="PANTHER" id="PTHR23512">
    <property type="entry name" value="MAJOR FACILITATOR SUPERFAMILY DOMAIN-CONTAINING PROTEIN 1"/>
    <property type="match status" value="1"/>
</dbReference>
<evidence type="ECO:0000256" key="22">
    <source>
        <dbReference type="ARBA" id="ARBA00045018"/>
    </source>
</evidence>
<comment type="subunit">
    <text evidence="24">Homodimer. Interacts with lysosomal protein GLMP (via lumenal domain); the interaction starts while both proteins are still in the endoplasmic reticulum and is required for stabilization of MFSD1 in lysosomes but has no direct effect on its targeting to lysosomes or transporter activity.</text>
</comment>
<dbReference type="AlphaFoldDB" id="A0A7Y0HE74"/>
<comment type="catalytic activity">
    <reaction evidence="8">
        <text>L-lysyl-L-alanine(out) = L-lysyl-L-alanine(in)</text>
        <dbReference type="Rhea" id="RHEA:79399"/>
        <dbReference type="ChEBI" id="CHEBI:229954"/>
    </reaction>
</comment>
<evidence type="ECO:0000256" key="6">
    <source>
        <dbReference type="ARBA" id="ARBA00023136"/>
    </source>
</evidence>
<feature type="transmembrane region" description="Helical" evidence="25">
    <location>
        <begin position="89"/>
        <end position="107"/>
    </location>
</feature>
<feature type="transmembrane region" description="Helical" evidence="25">
    <location>
        <begin position="119"/>
        <end position="139"/>
    </location>
</feature>
<organism evidence="27 28">
    <name type="scientific">Pacificispira spongiicola</name>
    <dbReference type="NCBI Taxonomy" id="2729598"/>
    <lineage>
        <taxon>Bacteria</taxon>
        <taxon>Pseudomonadati</taxon>
        <taxon>Pseudomonadota</taxon>
        <taxon>Alphaproteobacteria</taxon>
        <taxon>Rhodospirillales</taxon>
        <taxon>Rhodospirillaceae</taxon>
        <taxon>Pacificispira</taxon>
    </lineage>
</organism>
<evidence type="ECO:0000256" key="8">
    <source>
        <dbReference type="ARBA" id="ARBA00044876"/>
    </source>
</evidence>
<evidence type="ECO:0000256" key="10">
    <source>
        <dbReference type="ARBA" id="ARBA00044881"/>
    </source>
</evidence>
<feature type="transmembrane region" description="Helical" evidence="25">
    <location>
        <begin position="317"/>
        <end position="340"/>
    </location>
</feature>
<feature type="transmembrane region" description="Helical" evidence="25">
    <location>
        <begin position="262"/>
        <end position="281"/>
    </location>
</feature>
<dbReference type="PROSITE" id="PS50850">
    <property type="entry name" value="MFS"/>
    <property type="match status" value="1"/>
</dbReference>
<comment type="similarity">
    <text evidence="2">Belongs to the major facilitator superfamily.</text>
</comment>
<comment type="catalytic activity">
    <reaction evidence="10">
        <text>L-alpha-aminoacyl-L-arginine(out) = L-alpha-aminoacyl-L-arginine(in)</text>
        <dbReference type="Rhea" id="RHEA:79367"/>
        <dbReference type="ChEBI" id="CHEBI:229968"/>
    </reaction>
</comment>
<proteinExistence type="inferred from homology"/>
<evidence type="ECO:0000256" key="17">
    <source>
        <dbReference type="ARBA" id="ARBA00044903"/>
    </source>
</evidence>
<evidence type="ECO:0000256" key="2">
    <source>
        <dbReference type="ARBA" id="ARBA00008335"/>
    </source>
</evidence>
<keyword evidence="7" id="KW-0458">Lysosome</keyword>
<keyword evidence="3" id="KW-0813">Transport</keyword>
<comment type="subcellular location">
    <subcellularLocation>
        <location evidence="1">Lysosome membrane</location>
        <topology evidence="1">Multi-pass membrane protein</topology>
    </subcellularLocation>
</comment>
<comment type="caution">
    <text evidence="27">The sequence shown here is derived from an EMBL/GenBank/DDBJ whole genome shotgun (WGS) entry which is preliminary data.</text>
</comment>
<dbReference type="PANTHER" id="PTHR23512:SF3">
    <property type="entry name" value="MAJOR FACILITATOR SUPERFAMILY DOMAIN-CONTAINING PROTEIN 1"/>
    <property type="match status" value="1"/>
</dbReference>
<comment type="catalytic activity">
    <reaction evidence="18">
        <text>L-histidyl-L-alpha-amino acid(out) = L-histidyl-L-alpha-amino acid(in)</text>
        <dbReference type="Rhea" id="RHEA:79379"/>
        <dbReference type="ChEBI" id="CHEBI:229964"/>
    </reaction>
</comment>
<evidence type="ECO:0000256" key="14">
    <source>
        <dbReference type="ARBA" id="ARBA00044898"/>
    </source>
</evidence>
<feature type="transmembrane region" description="Helical" evidence="25">
    <location>
        <begin position="146"/>
        <end position="166"/>
    </location>
</feature>
<comment type="catalytic activity">
    <reaction evidence="19">
        <text>L-alanyl-L-lysine(out) = L-alanyl-L-lysine(in)</text>
        <dbReference type="Rhea" id="RHEA:79415"/>
        <dbReference type="ChEBI" id="CHEBI:192470"/>
    </reaction>
</comment>
<evidence type="ECO:0000256" key="19">
    <source>
        <dbReference type="ARBA" id="ARBA00044919"/>
    </source>
</evidence>
<dbReference type="SUPFAM" id="SSF103473">
    <property type="entry name" value="MFS general substrate transporter"/>
    <property type="match status" value="1"/>
</dbReference>
<feature type="transmembrane region" description="Helical" evidence="25">
    <location>
        <begin position="52"/>
        <end position="69"/>
    </location>
</feature>
<feature type="transmembrane region" description="Helical" evidence="25">
    <location>
        <begin position="20"/>
        <end position="40"/>
    </location>
</feature>
<comment type="catalytic activity">
    <reaction evidence="12">
        <text>L-lysyl-L-alpha-amino acid(out) = L-lysyl-L-alpha-amino acid(in)</text>
        <dbReference type="Rhea" id="RHEA:79387"/>
        <dbReference type="ChEBI" id="CHEBI:229965"/>
    </reaction>
</comment>
<comment type="catalytic activity">
    <reaction evidence="9">
        <text>L-histidyl-glycine(out) = L-histidyl-glycine(in)</text>
        <dbReference type="Rhea" id="RHEA:79395"/>
        <dbReference type="ChEBI" id="CHEBI:229957"/>
    </reaction>
</comment>
<evidence type="ECO:0000256" key="13">
    <source>
        <dbReference type="ARBA" id="ARBA00044893"/>
    </source>
</evidence>
<keyword evidence="4 25" id="KW-0812">Transmembrane</keyword>
<feature type="transmembrane region" description="Helical" evidence="25">
    <location>
        <begin position="352"/>
        <end position="375"/>
    </location>
</feature>
<dbReference type="InterPro" id="IPR011701">
    <property type="entry name" value="MFS"/>
</dbReference>
<feature type="transmembrane region" description="Helical" evidence="25">
    <location>
        <begin position="395"/>
        <end position="416"/>
    </location>
</feature>
<evidence type="ECO:0000256" key="20">
    <source>
        <dbReference type="ARBA" id="ARBA00044924"/>
    </source>
</evidence>
<reference evidence="27 28" key="1">
    <citation type="submission" date="2020-04" db="EMBL/GenBank/DDBJ databases">
        <title>Rhodospirillaceae bacterium KN72 isolated from deep sea.</title>
        <authorList>
            <person name="Zhang D.-C."/>
        </authorList>
    </citation>
    <scope>NUCLEOTIDE SEQUENCE [LARGE SCALE GENOMIC DNA]</scope>
    <source>
        <strain evidence="27 28">KN72</strain>
    </source>
</reference>
<evidence type="ECO:0000256" key="25">
    <source>
        <dbReference type="SAM" id="Phobius"/>
    </source>
</evidence>
<evidence type="ECO:0000256" key="9">
    <source>
        <dbReference type="ARBA" id="ARBA00044878"/>
    </source>
</evidence>
<dbReference type="GO" id="GO:0022857">
    <property type="term" value="F:transmembrane transporter activity"/>
    <property type="evidence" value="ECO:0007669"/>
    <property type="project" value="InterPro"/>
</dbReference>
<comment type="function">
    <text evidence="23">Lysosomal dipeptide uniporter that selectively exports lysine, arginine or histidine-containing dipeptides with a net positive charge from the lysosome lumen into the cytosol. Could play a role in a specific type of protein O-glycosylation indirectly regulating macrophages migration and tissue invasion. Also essential for liver homeostasis.</text>
</comment>
<comment type="catalytic activity">
    <reaction evidence="17">
        <text>L-arginyl-glycine(out) = L-arginyl-glycine(in)</text>
        <dbReference type="Rhea" id="RHEA:79391"/>
        <dbReference type="ChEBI" id="CHEBI:229955"/>
    </reaction>
</comment>
<evidence type="ECO:0000256" key="16">
    <source>
        <dbReference type="ARBA" id="ARBA00044900"/>
    </source>
</evidence>
<comment type="catalytic activity">
    <reaction evidence="14">
        <text>L-aspartyl-L-lysine(out) = L-aspartyl-L-lysine(in)</text>
        <dbReference type="Rhea" id="RHEA:79411"/>
        <dbReference type="ChEBI" id="CHEBI:229953"/>
    </reaction>
</comment>
<dbReference type="GO" id="GO:0005765">
    <property type="term" value="C:lysosomal membrane"/>
    <property type="evidence" value="ECO:0007669"/>
    <property type="project" value="UniProtKB-SubCell"/>
</dbReference>
<evidence type="ECO:0000313" key="28">
    <source>
        <dbReference type="Proteomes" id="UP000539372"/>
    </source>
</evidence>
<evidence type="ECO:0000256" key="5">
    <source>
        <dbReference type="ARBA" id="ARBA00022989"/>
    </source>
</evidence>
<feature type="domain" description="Major facilitator superfamily (MFS) profile" evidence="26">
    <location>
        <begin position="18"/>
        <end position="420"/>
    </location>
</feature>
<evidence type="ECO:0000313" key="27">
    <source>
        <dbReference type="EMBL" id="NMM44556.1"/>
    </source>
</evidence>
<evidence type="ECO:0000256" key="21">
    <source>
        <dbReference type="ARBA" id="ARBA00044985"/>
    </source>
</evidence>
<keyword evidence="5 25" id="KW-1133">Transmembrane helix</keyword>
<protein>
    <recommendedName>
        <fullName evidence="21">Lysosomal dipeptide transporter MFSD1</fullName>
    </recommendedName>
    <alternativeName>
        <fullName evidence="22">Major facilitator superfamily domain-containing protein 1</fullName>
    </alternativeName>
</protein>
<name>A0A7Y0HE74_9PROT</name>
<evidence type="ECO:0000256" key="11">
    <source>
        <dbReference type="ARBA" id="ARBA00044884"/>
    </source>
</evidence>
<evidence type="ECO:0000256" key="15">
    <source>
        <dbReference type="ARBA" id="ARBA00044899"/>
    </source>
</evidence>
<dbReference type="RefSeq" id="WP_169624836.1">
    <property type="nucleotide sequence ID" value="NZ_JABBNT010000002.1"/>
</dbReference>